<dbReference type="PANTHER" id="PTHR11439:SF524">
    <property type="entry name" value="RNA-DIRECTED DNA POLYMERASE, PROTEIN KINASE RLK-PELLE-DLSV FAMILY"/>
    <property type="match status" value="1"/>
</dbReference>
<dbReference type="EMBL" id="JAJFAZ020000006">
    <property type="protein sequence ID" value="KAI5325977.1"/>
    <property type="molecule type" value="Genomic_DNA"/>
</dbReference>
<gene>
    <name evidence="1" type="ORF">L3X38_035051</name>
</gene>
<protein>
    <recommendedName>
        <fullName evidence="3">Transposable element protein</fullName>
    </recommendedName>
</protein>
<dbReference type="Proteomes" id="UP001054821">
    <property type="component" value="Chromosome 6"/>
</dbReference>
<keyword evidence="2" id="KW-1185">Reference proteome</keyword>
<comment type="caution">
    <text evidence="1">The sequence shown here is derived from an EMBL/GenBank/DDBJ whole genome shotgun (WGS) entry which is preliminary data.</text>
</comment>
<organism evidence="1 2">
    <name type="scientific">Prunus dulcis</name>
    <name type="common">Almond</name>
    <name type="synonym">Amygdalus dulcis</name>
    <dbReference type="NCBI Taxonomy" id="3755"/>
    <lineage>
        <taxon>Eukaryota</taxon>
        <taxon>Viridiplantae</taxon>
        <taxon>Streptophyta</taxon>
        <taxon>Embryophyta</taxon>
        <taxon>Tracheophyta</taxon>
        <taxon>Spermatophyta</taxon>
        <taxon>Magnoliopsida</taxon>
        <taxon>eudicotyledons</taxon>
        <taxon>Gunneridae</taxon>
        <taxon>Pentapetalae</taxon>
        <taxon>rosids</taxon>
        <taxon>fabids</taxon>
        <taxon>Rosales</taxon>
        <taxon>Rosaceae</taxon>
        <taxon>Amygdaloideae</taxon>
        <taxon>Amygdaleae</taxon>
        <taxon>Prunus</taxon>
    </lineage>
</organism>
<evidence type="ECO:0000313" key="1">
    <source>
        <dbReference type="EMBL" id="KAI5325977.1"/>
    </source>
</evidence>
<evidence type="ECO:0000313" key="2">
    <source>
        <dbReference type="Proteomes" id="UP001054821"/>
    </source>
</evidence>
<evidence type="ECO:0008006" key="3">
    <source>
        <dbReference type="Google" id="ProtNLM"/>
    </source>
</evidence>
<dbReference type="AlphaFoldDB" id="A0AAD4VKP9"/>
<reference evidence="1 2" key="1">
    <citation type="journal article" date="2022" name="G3 (Bethesda)">
        <title>Whole-genome sequence and methylome profiling of the almond [Prunus dulcis (Mill.) D.A. Webb] cultivar 'Nonpareil'.</title>
        <authorList>
            <person name="D'Amico-Willman K.M."/>
            <person name="Ouma W.Z."/>
            <person name="Meulia T."/>
            <person name="Sideli G.M."/>
            <person name="Gradziel T.M."/>
            <person name="Fresnedo-Ramirez J."/>
        </authorList>
    </citation>
    <scope>NUCLEOTIDE SEQUENCE [LARGE SCALE GENOMIC DNA]</scope>
    <source>
        <strain evidence="1">Clone GOH B32 T37-40</strain>
    </source>
</reference>
<dbReference type="CDD" id="cd09272">
    <property type="entry name" value="RNase_HI_RT_Ty1"/>
    <property type="match status" value="1"/>
</dbReference>
<accession>A0AAD4VKP9</accession>
<name>A0AAD4VKP9_PRUDU</name>
<dbReference type="PANTHER" id="PTHR11439">
    <property type="entry name" value="GAG-POL-RELATED RETROTRANSPOSON"/>
    <property type="match status" value="1"/>
</dbReference>
<proteinExistence type="predicted"/>
<sequence length="126" mass="13883">MSSPRSPHMVSIKRILRYVKGTIDFGLHFTPQSPSTCLIVYSDADWAGCLDSRRSTTGYLIYLGSNLISWCSKKQPSVSSSSAESEYGALAYACAESSWLCSLLHELGVRLSFLVLMHCTILAQLI</sequence>